<dbReference type="GeneID" id="37019804"/>
<reference evidence="3 4" key="1">
    <citation type="journal article" date="2018" name="Mol. Biol. Evol.">
        <title>Broad Genomic Sampling Reveals a Smut Pathogenic Ancestry of the Fungal Clade Ustilaginomycotina.</title>
        <authorList>
            <person name="Kijpornyongpan T."/>
            <person name="Mondo S.J."/>
            <person name="Barry K."/>
            <person name="Sandor L."/>
            <person name="Lee J."/>
            <person name="Lipzen A."/>
            <person name="Pangilinan J."/>
            <person name="LaButti K."/>
            <person name="Hainaut M."/>
            <person name="Henrissat B."/>
            <person name="Grigoriev I.V."/>
            <person name="Spatafora J.W."/>
            <person name="Aime M.C."/>
        </authorList>
    </citation>
    <scope>NUCLEOTIDE SEQUENCE [LARGE SCALE GENOMIC DNA]</scope>
    <source>
        <strain evidence="3 4">MCA 3882</strain>
    </source>
</reference>
<protein>
    <submittedName>
        <fullName evidence="3">Uncharacterized protein</fullName>
    </submittedName>
</protein>
<keyword evidence="2" id="KW-0732">Signal</keyword>
<dbReference type="AlphaFoldDB" id="A0A316VG80"/>
<evidence type="ECO:0000256" key="2">
    <source>
        <dbReference type="SAM" id="SignalP"/>
    </source>
</evidence>
<organism evidence="3 4">
    <name type="scientific">Meira miltonrushii</name>
    <dbReference type="NCBI Taxonomy" id="1280837"/>
    <lineage>
        <taxon>Eukaryota</taxon>
        <taxon>Fungi</taxon>
        <taxon>Dikarya</taxon>
        <taxon>Basidiomycota</taxon>
        <taxon>Ustilaginomycotina</taxon>
        <taxon>Exobasidiomycetes</taxon>
        <taxon>Exobasidiales</taxon>
        <taxon>Brachybasidiaceae</taxon>
        <taxon>Meira</taxon>
    </lineage>
</organism>
<keyword evidence="4" id="KW-1185">Reference proteome</keyword>
<evidence type="ECO:0000256" key="1">
    <source>
        <dbReference type="SAM" id="MobiDB-lite"/>
    </source>
</evidence>
<proteinExistence type="predicted"/>
<feature type="chain" id="PRO_5016366113" evidence="2">
    <location>
        <begin position="25"/>
        <end position="165"/>
    </location>
</feature>
<dbReference type="EMBL" id="KZ819602">
    <property type="protein sequence ID" value="PWN36536.1"/>
    <property type="molecule type" value="Genomic_DNA"/>
</dbReference>
<dbReference type="RefSeq" id="XP_025356838.1">
    <property type="nucleotide sequence ID" value="XM_025498023.1"/>
</dbReference>
<evidence type="ECO:0000313" key="4">
    <source>
        <dbReference type="Proteomes" id="UP000245771"/>
    </source>
</evidence>
<name>A0A316VG80_9BASI</name>
<dbReference type="Proteomes" id="UP000245771">
    <property type="component" value="Unassembled WGS sequence"/>
</dbReference>
<gene>
    <name evidence="3" type="ORF">FA14DRAFT_159035</name>
</gene>
<feature type="region of interest" description="Disordered" evidence="1">
    <location>
        <begin position="52"/>
        <end position="71"/>
    </location>
</feature>
<accession>A0A316VG80</accession>
<dbReference type="InParanoid" id="A0A316VG80"/>
<evidence type="ECO:0000313" key="3">
    <source>
        <dbReference type="EMBL" id="PWN36536.1"/>
    </source>
</evidence>
<feature type="signal peptide" evidence="2">
    <location>
        <begin position="1"/>
        <end position="24"/>
    </location>
</feature>
<sequence length="165" mass="19517">MLRYHLHVAITIVLLLKIFHKCFSIHTPPRSPSPVATELLSFDDDMSPSLLPIRSKSTEEEPSKVHHSSTAYEKIVRSDSKNHKIMKMKEGSLKRNRKRKYSDEERLIRKRESRIRWEEKKRKEDPEYSAKLYRTRKEIEQLRILTGIEIKGKAGRPRKNPKTDV</sequence>